<dbReference type="InterPro" id="IPR013736">
    <property type="entry name" value="Xaa-Pro_dipept_C"/>
</dbReference>
<accession>A0A9P5BEF9</accession>
<dbReference type="PANTHER" id="PTHR43056">
    <property type="entry name" value="PEPTIDASE S9 PROLYL OLIGOPEPTIDASE"/>
    <property type="match status" value="1"/>
</dbReference>
<dbReference type="Proteomes" id="UP000737391">
    <property type="component" value="Unassembled WGS sequence"/>
</dbReference>
<dbReference type="Gene3D" id="2.60.120.260">
    <property type="entry name" value="Galactose-binding domain-like"/>
    <property type="match status" value="1"/>
</dbReference>
<gene>
    <name evidence="2" type="ORF">FAGAP_3264</name>
</gene>
<dbReference type="SUPFAM" id="SSF49785">
    <property type="entry name" value="Galactose-binding domain-like"/>
    <property type="match status" value="1"/>
</dbReference>
<dbReference type="SMART" id="SM00939">
    <property type="entry name" value="PepX_C"/>
    <property type="match status" value="1"/>
</dbReference>
<dbReference type="PANTHER" id="PTHR43056:SF10">
    <property type="entry name" value="COCE_NOND FAMILY, PUTATIVE (AFU_ORTHOLOGUE AFUA_7G00600)-RELATED"/>
    <property type="match status" value="1"/>
</dbReference>
<protein>
    <submittedName>
        <fullName evidence="2">Hydrolase, family</fullName>
    </submittedName>
</protein>
<dbReference type="InterPro" id="IPR050585">
    <property type="entry name" value="Xaa-Pro_dipeptidyl-ppase/CocE"/>
</dbReference>
<dbReference type="EMBL" id="LUFC02000187">
    <property type="protein sequence ID" value="KAF4500531.1"/>
    <property type="molecule type" value="Genomic_DNA"/>
</dbReference>
<name>A0A9P5BEF9_9HYPO</name>
<sequence>MPLLFRDDPYYASKEYNLEDIEVSILSVGNWGNTAVHLRGNILGYLVAGSLYKFLRLGVGRHDLPFYQDEEQPPIDMVVRKGNVGYNDPEAEKAGYTRRTENEWPLARTQYTNYYLHRNGTMSTEPEATQVEQPVGRLSYEALGTPEEPRFIEFSTPPFTKETEITGHIVAHLNVSATPHLGKRSSTRVPLETPFLSHRRHRDWLPHQDYFSTDVQPVIPGEVYAVDVEVWPTNVVVEPGSCLILEIASGDTPGVGIFVHDGAERTEERFGGMNHIHFAPHYQNYITLPIV</sequence>
<keyword evidence="2" id="KW-0378">Hydrolase</keyword>
<dbReference type="InterPro" id="IPR029058">
    <property type="entry name" value="AB_hydrolase_fold"/>
</dbReference>
<dbReference type="GO" id="GO:0008239">
    <property type="term" value="F:dipeptidyl-peptidase activity"/>
    <property type="evidence" value="ECO:0007669"/>
    <property type="project" value="InterPro"/>
</dbReference>
<organism evidence="2 3">
    <name type="scientific">Fusarium agapanthi</name>
    <dbReference type="NCBI Taxonomy" id="1803897"/>
    <lineage>
        <taxon>Eukaryota</taxon>
        <taxon>Fungi</taxon>
        <taxon>Dikarya</taxon>
        <taxon>Ascomycota</taxon>
        <taxon>Pezizomycotina</taxon>
        <taxon>Sordariomycetes</taxon>
        <taxon>Hypocreomycetidae</taxon>
        <taxon>Hypocreales</taxon>
        <taxon>Nectriaceae</taxon>
        <taxon>Fusarium</taxon>
        <taxon>Fusarium fujikuroi species complex</taxon>
    </lineage>
</organism>
<feature type="domain" description="Xaa-Pro dipeptidyl-peptidase C-terminal" evidence="1">
    <location>
        <begin position="64"/>
        <end position="287"/>
    </location>
</feature>
<dbReference type="Gene3D" id="3.40.50.1820">
    <property type="entry name" value="alpha/beta hydrolase"/>
    <property type="match status" value="1"/>
</dbReference>
<dbReference type="AlphaFoldDB" id="A0A9P5BEF9"/>
<comment type="caution">
    <text evidence="2">The sequence shown here is derived from an EMBL/GenBank/DDBJ whole genome shotgun (WGS) entry which is preliminary data.</text>
</comment>
<evidence type="ECO:0000259" key="1">
    <source>
        <dbReference type="SMART" id="SM00939"/>
    </source>
</evidence>
<dbReference type="Pfam" id="PF08530">
    <property type="entry name" value="PepX_C"/>
    <property type="match status" value="2"/>
</dbReference>
<evidence type="ECO:0000313" key="3">
    <source>
        <dbReference type="Proteomes" id="UP000737391"/>
    </source>
</evidence>
<keyword evidence="3" id="KW-1185">Reference proteome</keyword>
<dbReference type="InterPro" id="IPR008979">
    <property type="entry name" value="Galactose-bd-like_sf"/>
</dbReference>
<evidence type="ECO:0000313" key="2">
    <source>
        <dbReference type="EMBL" id="KAF4500531.1"/>
    </source>
</evidence>
<proteinExistence type="predicted"/>
<reference evidence="2" key="1">
    <citation type="submission" date="2020-01" db="EMBL/GenBank/DDBJ databases">
        <title>Identification and distribution of gene clusters putatively required for synthesis of sphingolipid metabolism inhibitors in phylogenetically diverse species of the filamentous fungus Fusarium.</title>
        <authorList>
            <person name="Kim H.-S."/>
            <person name="Busman M."/>
            <person name="Brown D.W."/>
            <person name="Divon H."/>
            <person name="Uhlig S."/>
            <person name="Proctor R.H."/>
        </authorList>
    </citation>
    <scope>NUCLEOTIDE SEQUENCE</scope>
    <source>
        <strain evidence="2">NRRL 31653</strain>
    </source>
</reference>
<dbReference type="OrthoDB" id="4880951at2759"/>